<dbReference type="AlphaFoldDB" id="A0A4R2JNF8"/>
<evidence type="ECO:0000313" key="3">
    <source>
        <dbReference type="Proteomes" id="UP000295680"/>
    </source>
</evidence>
<dbReference type="InterPro" id="IPR016181">
    <property type="entry name" value="Acyl_CoA_acyltransferase"/>
</dbReference>
<gene>
    <name evidence="2" type="ORF">EV192_107137</name>
</gene>
<dbReference type="RefSeq" id="WP_132121757.1">
    <property type="nucleotide sequence ID" value="NZ_SLWS01000007.1"/>
</dbReference>
<organism evidence="2 3">
    <name type="scientific">Actinocrispum wychmicini</name>
    <dbReference type="NCBI Taxonomy" id="1213861"/>
    <lineage>
        <taxon>Bacteria</taxon>
        <taxon>Bacillati</taxon>
        <taxon>Actinomycetota</taxon>
        <taxon>Actinomycetes</taxon>
        <taxon>Pseudonocardiales</taxon>
        <taxon>Pseudonocardiaceae</taxon>
        <taxon>Actinocrispum</taxon>
    </lineage>
</organism>
<dbReference type="SUPFAM" id="SSF55729">
    <property type="entry name" value="Acyl-CoA N-acyltransferases (Nat)"/>
    <property type="match status" value="1"/>
</dbReference>
<name>A0A4R2JNF8_9PSEU</name>
<evidence type="ECO:0000259" key="1">
    <source>
        <dbReference type="PROSITE" id="PS51186"/>
    </source>
</evidence>
<sequence length="176" mass="19690">MTLPVSVVDAFGAARQADAISLVFEYMAATQADTGQPRPTDIHQLPEVLRRECQNLDRVYHPPGTLLLAYLGHHAIGCVGLTPRPPAGTAEIKRLYVRPAHRGGIGRILMEHAHQHAARHHFTRLVLDVLPTRTTVIGFYHHLGYTDIEPYDTDSPIPMIYMERPITPDIDPIHRS</sequence>
<dbReference type="OrthoDB" id="70840at2"/>
<dbReference type="InterPro" id="IPR052777">
    <property type="entry name" value="Acetyltransferase_Enz"/>
</dbReference>
<evidence type="ECO:0000313" key="2">
    <source>
        <dbReference type="EMBL" id="TCO55715.1"/>
    </source>
</evidence>
<dbReference type="InterPro" id="IPR000182">
    <property type="entry name" value="GNAT_dom"/>
</dbReference>
<keyword evidence="2" id="KW-0808">Transferase</keyword>
<dbReference type="CDD" id="cd04301">
    <property type="entry name" value="NAT_SF"/>
    <property type="match status" value="1"/>
</dbReference>
<feature type="domain" description="N-acetyltransferase" evidence="1">
    <location>
        <begin position="24"/>
        <end position="167"/>
    </location>
</feature>
<protein>
    <submittedName>
        <fullName evidence="2">Acetyltransferase (GNAT) family protein</fullName>
    </submittedName>
</protein>
<dbReference type="Gene3D" id="3.40.630.30">
    <property type="match status" value="1"/>
</dbReference>
<dbReference type="GO" id="GO:0016747">
    <property type="term" value="F:acyltransferase activity, transferring groups other than amino-acyl groups"/>
    <property type="evidence" value="ECO:0007669"/>
    <property type="project" value="InterPro"/>
</dbReference>
<dbReference type="PANTHER" id="PTHR43305">
    <property type="entry name" value="FAMILY N-ACETYLTRANSFERASE, PUTATIVE (AFU_ORTHOLOGUE AFUA_2G01380)-RELATED"/>
    <property type="match status" value="1"/>
</dbReference>
<keyword evidence="3" id="KW-1185">Reference proteome</keyword>
<accession>A0A4R2JNF8</accession>
<reference evidence="2 3" key="1">
    <citation type="submission" date="2019-03" db="EMBL/GenBank/DDBJ databases">
        <title>Genomic Encyclopedia of Type Strains, Phase IV (KMG-IV): sequencing the most valuable type-strain genomes for metagenomic binning, comparative biology and taxonomic classification.</title>
        <authorList>
            <person name="Goeker M."/>
        </authorList>
    </citation>
    <scope>NUCLEOTIDE SEQUENCE [LARGE SCALE GENOMIC DNA]</scope>
    <source>
        <strain evidence="2 3">DSM 45934</strain>
    </source>
</reference>
<dbReference type="Pfam" id="PF00583">
    <property type="entry name" value="Acetyltransf_1"/>
    <property type="match status" value="1"/>
</dbReference>
<dbReference type="PANTHER" id="PTHR43305:SF1">
    <property type="entry name" value="FAMILY N-ACETYLTRANSFERASE, PUTATIVE (AFU_ORTHOLOGUE AFUA_2G01380)-RELATED"/>
    <property type="match status" value="1"/>
</dbReference>
<comment type="caution">
    <text evidence="2">The sequence shown here is derived from an EMBL/GenBank/DDBJ whole genome shotgun (WGS) entry which is preliminary data.</text>
</comment>
<dbReference type="PROSITE" id="PS51186">
    <property type="entry name" value="GNAT"/>
    <property type="match status" value="1"/>
</dbReference>
<proteinExistence type="predicted"/>
<dbReference type="Proteomes" id="UP000295680">
    <property type="component" value="Unassembled WGS sequence"/>
</dbReference>
<dbReference type="EMBL" id="SLWS01000007">
    <property type="protein sequence ID" value="TCO55715.1"/>
    <property type="molecule type" value="Genomic_DNA"/>
</dbReference>